<accession>A0A949NH46</accession>
<comment type="caution">
    <text evidence="2">The sequence shown here is derived from an EMBL/GenBank/DDBJ whole genome shotgun (WGS) entry which is preliminary data.</text>
</comment>
<name>A0A949NH46_9FIRM</name>
<reference evidence="2" key="1">
    <citation type="submission" date="2021-06" db="EMBL/GenBank/DDBJ databases">
        <title>Description of novel taxa of the family Lachnospiraceae.</title>
        <authorList>
            <person name="Chaplin A.V."/>
            <person name="Sokolova S.R."/>
            <person name="Pikina A.P."/>
            <person name="Korzhanova M."/>
            <person name="Belova V."/>
            <person name="Korostin D."/>
            <person name="Efimov B.A."/>
        </authorList>
    </citation>
    <scope>NUCLEOTIDE SEQUENCE</scope>
    <source>
        <strain evidence="2">ASD5720</strain>
    </source>
</reference>
<dbReference type="AlphaFoldDB" id="A0A949NH46"/>
<dbReference type="RefSeq" id="WP_238722110.1">
    <property type="nucleotide sequence ID" value="NZ_JAHQCW010000023.1"/>
</dbReference>
<protein>
    <recommendedName>
        <fullName evidence="4">Lipoprotein</fullName>
    </recommendedName>
</protein>
<feature type="signal peptide" evidence="1">
    <location>
        <begin position="1"/>
        <end position="20"/>
    </location>
</feature>
<keyword evidence="3" id="KW-1185">Reference proteome</keyword>
<evidence type="ECO:0000256" key="1">
    <source>
        <dbReference type="SAM" id="SignalP"/>
    </source>
</evidence>
<gene>
    <name evidence="2" type="ORF">KTH89_13940</name>
</gene>
<evidence type="ECO:0000313" key="3">
    <source>
        <dbReference type="Proteomes" id="UP000712157"/>
    </source>
</evidence>
<organism evidence="2 3">
    <name type="scientific">Diplocloster agilis</name>
    <dbReference type="NCBI Taxonomy" id="2850323"/>
    <lineage>
        <taxon>Bacteria</taxon>
        <taxon>Bacillati</taxon>
        <taxon>Bacillota</taxon>
        <taxon>Clostridia</taxon>
        <taxon>Lachnospirales</taxon>
        <taxon>Lachnospiraceae</taxon>
        <taxon>Diplocloster</taxon>
    </lineage>
</organism>
<dbReference type="EMBL" id="JAHQCW010000023">
    <property type="protein sequence ID" value="MBU9737643.1"/>
    <property type="molecule type" value="Genomic_DNA"/>
</dbReference>
<evidence type="ECO:0008006" key="4">
    <source>
        <dbReference type="Google" id="ProtNLM"/>
    </source>
</evidence>
<dbReference type="Proteomes" id="UP000712157">
    <property type="component" value="Unassembled WGS sequence"/>
</dbReference>
<evidence type="ECO:0000313" key="2">
    <source>
        <dbReference type="EMBL" id="MBU9737643.1"/>
    </source>
</evidence>
<sequence length="150" mass="16124">MKKTALLYLMSLVFCLSACGTVNNSAVQKSSNTELEINGDVSDDTAYIGEYLDSDAQEPNLEIAKGNGGTYIVQIGIYRLTTLEDGIGELTAEGMHFTATDAAGHPISGLIISDGQTATVTFTDSTWENLPNDSAFRYTKASDTPNLWNQ</sequence>
<feature type="chain" id="PRO_5039666911" description="Lipoprotein" evidence="1">
    <location>
        <begin position="21"/>
        <end position="150"/>
    </location>
</feature>
<proteinExistence type="predicted"/>
<keyword evidence="1" id="KW-0732">Signal</keyword>